<dbReference type="Proteomes" id="UP000605427">
    <property type="component" value="Unassembled WGS sequence"/>
</dbReference>
<accession>A0ABQ1ZZU0</accession>
<gene>
    <name evidence="6" type="ORF">GCM10007362_29810</name>
</gene>
<dbReference type="EMBL" id="BMDD01000003">
    <property type="protein sequence ID" value="GGH80857.1"/>
    <property type="molecule type" value="Genomic_DNA"/>
</dbReference>
<evidence type="ECO:0000256" key="4">
    <source>
        <dbReference type="SAM" id="SignalP"/>
    </source>
</evidence>
<protein>
    <submittedName>
        <fullName evidence="6">Ribose ABC transporter substrate-binding protein</fullName>
    </submittedName>
</protein>
<dbReference type="InterPro" id="IPR028082">
    <property type="entry name" value="Peripla_BP_I"/>
</dbReference>
<evidence type="ECO:0000256" key="3">
    <source>
        <dbReference type="ARBA" id="ARBA00022729"/>
    </source>
</evidence>
<feature type="chain" id="PRO_5047085521" evidence="4">
    <location>
        <begin position="20"/>
        <end position="336"/>
    </location>
</feature>
<reference evidence="7" key="1">
    <citation type="journal article" date="2019" name="Int. J. Syst. Evol. Microbiol.">
        <title>The Global Catalogue of Microorganisms (GCM) 10K type strain sequencing project: providing services to taxonomists for standard genome sequencing and annotation.</title>
        <authorList>
            <consortium name="The Broad Institute Genomics Platform"/>
            <consortium name="The Broad Institute Genome Sequencing Center for Infectious Disease"/>
            <person name="Wu L."/>
            <person name="Ma J."/>
        </authorList>
    </citation>
    <scope>NUCLEOTIDE SEQUENCE [LARGE SCALE GENOMIC DNA]</scope>
    <source>
        <strain evidence="7">CCM 8702</strain>
    </source>
</reference>
<feature type="signal peptide" evidence="4">
    <location>
        <begin position="1"/>
        <end position="19"/>
    </location>
</feature>
<keyword evidence="7" id="KW-1185">Reference proteome</keyword>
<name>A0ABQ1ZZU0_9BACL</name>
<dbReference type="RefSeq" id="WP_172244860.1">
    <property type="nucleotide sequence ID" value="NZ_BMDD01000003.1"/>
</dbReference>
<dbReference type="InterPro" id="IPR025997">
    <property type="entry name" value="SBP_2_dom"/>
</dbReference>
<dbReference type="Gene3D" id="3.40.50.2300">
    <property type="match status" value="2"/>
</dbReference>
<dbReference type="PANTHER" id="PTHR46847:SF1">
    <property type="entry name" value="D-ALLOSE-BINDING PERIPLASMIC PROTEIN-RELATED"/>
    <property type="match status" value="1"/>
</dbReference>
<evidence type="ECO:0000256" key="2">
    <source>
        <dbReference type="ARBA" id="ARBA00007639"/>
    </source>
</evidence>
<dbReference type="Pfam" id="PF13407">
    <property type="entry name" value="Peripla_BP_4"/>
    <property type="match status" value="1"/>
</dbReference>
<evidence type="ECO:0000313" key="7">
    <source>
        <dbReference type="Proteomes" id="UP000605427"/>
    </source>
</evidence>
<evidence type="ECO:0000256" key="1">
    <source>
        <dbReference type="ARBA" id="ARBA00004196"/>
    </source>
</evidence>
<dbReference type="CDD" id="cd19969">
    <property type="entry name" value="PBP1_ABC_sugar_binding-like"/>
    <property type="match status" value="1"/>
</dbReference>
<keyword evidence="3 4" id="KW-0732">Signal</keyword>
<dbReference type="SUPFAM" id="SSF53822">
    <property type="entry name" value="Periplasmic binding protein-like I"/>
    <property type="match status" value="1"/>
</dbReference>
<organism evidence="6 7">
    <name type="scientific">Saccharibacillus endophyticus</name>
    <dbReference type="NCBI Taxonomy" id="2060666"/>
    <lineage>
        <taxon>Bacteria</taxon>
        <taxon>Bacillati</taxon>
        <taxon>Bacillota</taxon>
        <taxon>Bacilli</taxon>
        <taxon>Bacillales</taxon>
        <taxon>Paenibacillaceae</taxon>
        <taxon>Saccharibacillus</taxon>
    </lineage>
</organism>
<dbReference type="PANTHER" id="PTHR46847">
    <property type="entry name" value="D-ALLOSE-BINDING PERIPLASMIC PROTEIN-RELATED"/>
    <property type="match status" value="1"/>
</dbReference>
<evidence type="ECO:0000313" key="6">
    <source>
        <dbReference type="EMBL" id="GGH80857.1"/>
    </source>
</evidence>
<comment type="subcellular location">
    <subcellularLocation>
        <location evidence="1">Cell envelope</location>
    </subcellularLocation>
</comment>
<sequence length="336" mass="36190">MKKTTLLYMVLIAAFLAYAARHVYTNQVGEGSFRSEELRGELGENYVMVTFLSGIEYWKSCLKGFEDAAEALNVSIEYRGATQYDAREQITVLEQIIAKKPAGIAISAIDPDSLKGAIDKAVDAGIPVVLFDSGAPDSKAFSFLGTDNAAAGGAAAEQMAGLLGGQGQVAVITLPNQQNHDERTQGFQDAIRQRYPGMEVVAVEDDKGDAMIAKDLTKSLLKRYPNLAGVFVTEAAGGKGAGEAAAELDRTEKLRVIAFDTDKDTLDMIREGRISATIAQGTWNMGYWSLQYLFHLHHDLTIPSPTASGDVSPLPVNVNTGISVVTPQNVDDYYAK</sequence>
<comment type="caution">
    <text evidence="6">The sequence shown here is derived from an EMBL/GenBank/DDBJ whole genome shotgun (WGS) entry which is preliminary data.</text>
</comment>
<evidence type="ECO:0000259" key="5">
    <source>
        <dbReference type="Pfam" id="PF13407"/>
    </source>
</evidence>
<feature type="domain" description="Periplasmic binding protein" evidence="5">
    <location>
        <begin position="50"/>
        <end position="294"/>
    </location>
</feature>
<comment type="similarity">
    <text evidence="2">Belongs to the bacterial solute-binding protein 2 family.</text>
</comment>
<proteinExistence type="inferred from homology"/>